<gene>
    <name evidence="2" type="ORF">D9615_001320</name>
</gene>
<feature type="compositionally biased region" description="Basic residues" evidence="1">
    <location>
        <begin position="414"/>
        <end position="429"/>
    </location>
</feature>
<feature type="compositionally biased region" description="Basic residues" evidence="1">
    <location>
        <begin position="188"/>
        <end position="204"/>
    </location>
</feature>
<feature type="compositionally biased region" description="Polar residues" evidence="1">
    <location>
        <begin position="404"/>
        <end position="413"/>
    </location>
</feature>
<feature type="region of interest" description="Disordered" evidence="1">
    <location>
        <begin position="1"/>
        <end position="212"/>
    </location>
</feature>
<feature type="compositionally biased region" description="Basic and acidic residues" evidence="1">
    <location>
        <begin position="24"/>
        <end position="36"/>
    </location>
</feature>
<feature type="compositionally biased region" description="Polar residues" evidence="1">
    <location>
        <begin position="508"/>
        <end position="520"/>
    </location>
</feature>
<feature type="compositionally biased region" description="Basic and acidic residues" evidence="1">
    <location>
        <begin position="95"/>
        <end position="113"/>
    </location>
</feature>
<dbReference type="AlphaFoldDB" id="A0A8H5HKT4"/>
<feature type="compositionally biased region" description="Basic and acidic residues" evidence="1">
    <location>
        <begin position="782"/>
        <end position="795"/>
    </location>
</feature>
<feature type="compositionally biased region" description="Polar residues" evidence="1">
    <location>
        <begin position="133"/>
        <end position="151"/>
    </location>
</feature>
<feature type="compositionally biased region" description="Acidic residues" evidence="1">
    <location>
        <begin position="757"/>
        <end position="770"/>
    </location>
</feature>
<feature type="compositionally biased region" description="Low complexity" evidence="1">
    <location>
        <begin position="348"/>
        <end position="365"/>
    </location>
</feature>
<feature type="compositionally biased region" description="Pro residues" evidence="1">
    <location>
        <begin position="437"/>
        <end position="446"/>
    </location>
</feature>
<proteinExistence type="predicted"/>
<evidence type="ECO:0000313" key="3">
    <source>
        <dbReference type="Proteomes" id="UP000565441"/>
    </source>
</evidence>
<protein>
    <submittedName>
        <fullName evidence="2">Uncharacterized protein</fullName>
    </submittedName>
</protein>
<feature type="region of interest" description="Disordered" evidence="1">
    <location>
        <begin position="556"/>
        <end position="587"/>
    </location>
</feature>
<evidence type="ECO:0000256" key="1">
    <source>
        <dbReference type="SAM" id="MobiDB-lite"/>
    </source>
</evidence>
<accession>A0A8H5HKT4</accession>
<sequence length="795" mass="86002">MSSTFPADSPNSRTWWSLAPKQPQELRRPYSSDKSSRPGGLNSIAAALGFKSKKHPTLAIQDPQYPTLRPAPTPPTIDTKFTHRPPSKSVSSTRSRVDSYRPRTPVDVRRDGRQSLLTLSDSDPFAVRALSSAPHTPSDPNRLSAYSNSSIPDEKGIEPVLNRVSYASSSSNSNIHGSEPSPLDKVTPKKPKLKKSMGSLHRKQSFAAGDQSLGSAWETLIQANISGMAKSGSSTTLTDKNRFSQPETNPTPRPPMRARGMTDSGAGQRSGFLATEAAGPSASAAHQFSTPSQASSTSSPRVIIRQPSVSRIGLPPSAPPRHELPPPPPPVLDHRQRDDDFEMVVPLSTGSTSSSSLSFASSVTSNREVLYSRTYSPRQKEKKPLERSVSNKAEMEGTRDVFSKASQPSSTPRTLKKALSHQSLGRRAHSSNGPVPALAPEPPLPTKSPRKQRSFHQPKVPLPTIPHPLRNTNSVGSQLSPTESQPIIEQRRGSAGGISIPGRKRLFSGSNGRRPSTSQCIFPDDDSRSVFSVRSESDQNAGASFFQIMRQPLSPATTSSFWDEGANDQTPSSPQRTTHEYTPQQIMSPAEMAKLEESVEELSTPGRQRGLSILSASTLVTSDGEDESLSGVGFFPESSDSANESATTEMARSNSVMYKGLTVPPRLSIRPSTSQGSMSIPSTSNPNTPKSSPSTPSITSLPPPPRRTRPRPAFVPDEPPIITALPPPPGRKFVRPKISFEKALHRRSIMRKPSFLEIDDDTDKDTDVESPAEPTSGSFLDLARESFDTVRSTSE</sequence>
<feature type="compositionally biased region" description="Polar residues" evidence="1">
    <location>
        <begin position="1"/>
        <end position="15"/>
    </location>
</feature>
<feature type="compositionally biased region" description="Low complexity" evidence="1">
    <location>
        <begin position="274"/>
        <end position="300"/>
    </location>
</feature>
<feature type="compositionally biased region" description="Low complexity" evidence="1">
    <location>
        <begin position="161"/>
        <end position="185"/>
    </location>
</feature>
<comment type="caution">
    <text evidence="2">The sequence shown here is derived from an EMBL/GenBank/DDBJ whole genome shotgun (WGS) entry which is preliminary data.</text>
</comment>
<dbReference type="EMBL" id="JAACJP010000004">
    <property type="protein sequence ID" value="KAF5385184.1"/>
    <property type="molecule type" value="Genomic_DNA"/>
</dbReference>
<organism evidence="2 3">
    <name type="scientific">Tricholomella constricta</name>
    <dbReference type="NCBI Taxonomy" id="117010"/>
    <lineage>
        <taxon>Eukaryota</taxon>
        <taxon>Fungi</taxon>
        <taxon>Dikarya</taxon>
        <taxon>Basidiomycota</taxon>
        <taxon>Agaricomycotina</taxon>
        <taxon>Agaricomycetes</taxon>
        <taxon>Agaricomycetidae</taxon>
        <taxon>Agaricales</taxon>
        <taxon>Tricholomatineae</taxon>
        <taxon>Lyophyllaceae</taxon>
        <taxon>Tricholomella</taxon>
    </lineage>
</organism>
<evidence type="ECO:0000313" key="2">
    <source>
        <dbReference type="EMBL" id="KAF5385184.1"/>
    </source>
</evidence>
<feature type="compositionally biased region" description="Polar residues" evidence="1">
    <location>
        <begin position="229"/>
        <end position="248"/>
    </location>
</feature>
<name>A0A8H5HKT4_9AGAR</name>
<keyword evidence="3" id="KW-1185">Reference proteome</keyword>
<feature type="compositionally biased region" description="Low complexity" evidence="1">
    <location>
        <begin position="679"/>
        <end position="700"/>
    </location>
</feature>
<feature type="compositionally biased region" description="Polar residues" evidence="1">
    <location>
        <begin position="470"/>
        <end position="487"/>
    </location>
</feature>
<reference evidence="2 3" key="1">
    <citation type="journal article" date="2020" name="ISME J.">
        <title>Uncovering the hidden diversity of litter-decomposition mechanisms in mushroom-forming fungi.</title>
        <authorList>
            <person name="Floudas D."/>
            <person name="Bentzer J."/>
            <person name="Ahren D."/>
            <person name="Johansson T."/>
            <person name="Persson P."/>
            <person name="Tunlid A."/>
        </authorList>
    </citation>
    <scope>NUCLEOTIDE SEQUENCE [LARGE SCALE GENOMIC DNA]</scope>
    <source>
        <strain evidence="2 3">CBS 661.87</strain>
    </source>
</reference>
<feature type="compositionally biased region" description="Basic and acidic residues" evidence="1">
    <location>
        <begin position="393"/>
        <end position="402"/>
    </location>
</feature>
<feature type="region of interest" description="Disordered" evidence="1">
    <location>
        <begin position="621"/>
        <end position="734"/>
    </location>
</feature>
<feature type="compositionally biased region" description="Polar residues" evidence="1">
    <location>
        <begin position="638"/>
        <end position="656"/>
    </location>
</feature>
<feature type="region of interest" description="Disordered" evidence="1">
    <location>
        <begin position="749"/>
        <end position="795"/>
    </location>
</feature>
<dbReference type="Proteomes" id="UP000565441">
    <property type="component" value="Unassembled WGS sequence"/>
</dbReference>
<dbReference type="OrthoDB" id="3195323at2759"/>
<feature type="region of interest" description="Disordered" evidence="1">
    <location>
        <begin position="229"/>
        <end position="525"/>
    </location>
</feature>